<dbReference type="GO" id="GO:0005886">
    <property type="term" value="C:plasma membrane"/>
    <property type="evidence" value="ECO:0007669"/>
    <property type="project" value="TreeGrafter"/>
</dbReference>
<dbReference type="InterPro" id="IPR052712">
    <property type="entry name" value="Acid_resist_chaperone_HdeD"/>
</dbReference>
<organism evidence="2 3">
    <name type="scientific">Nitratireductor aestuarii</name>
    <dbReference type="NCBI Taxonomy" id="1735103"/>
    <lineage>
        <taxon>Bacteria</taxon>
        <taxon>Pseudomonadati</taxon>
        <taxon>Pseudomonadota</taxon>
        <taxon>Alphaproteobacteria</taxon>
        <taxon>Hyphomicrobiales</taxon>
        <taxon>Phyllobacteriaceae</taxon>
        <taxon>Nitratireductor</taxon>
    </lineage>
</organism>
<protein>
    <recommendedName>
        <fullName evidence="4">Acid-resistance membrane protein</fullName>
    </recommendedName>
</protein>
<evidence type="ECO:0000313" key="3">
    <source>
        <dbReference type="Proteomes" id="UP000636264"/>
    </source>
</evidence>
<feature type="transmembrane region" description="Helical" evidence="1">
    <location>
        <begin position="37"/>
        <end position="57"/>
    </location>
</feature>
<feature type="transmembrane region" description="Helical" evidence="1">
    <location>
        <begin position="124"/>
        <end position="144"/>
    </location>
</feature>
<comment type="caution">
    <text evidence="2">The sequence shown here is derived from an EMBL/GenBank/DDBJ whole genome shotgun (WGS) entry which is preliminary data.</text>
</comment>
<keyword evidence="1" id="KW-0472">Membrane</keyword>
<keyword evidence="1" id="KW-0812">Transmembrane</keyword>
<reference evidence="2" key="2">
    <citation type="submission" date="2020-09" db="EMBL/GenBank/DDBJ databases">
        <authorList>
            <person name="Sun Q."/>
            <person name="Zhou Y."/>
        </authorList>
    </citation>
    <scope>NUCLEOTIDE SEQUENCE</scope>
    <source>
        <strain evidence="2">CGMCC 1.15320</strain>
    </source>
</reference>
<dbReference type="AlphaFoldDB" id="A0A916REE2"/>
<sequence>MATRTSDLGYGWGWLAFLGVISVIGGILALINPFAATLTAAMLAAWTFLIFGILSLVQTFRASDRGALFLWNLLISVLMIALGISLIFRPLEGIISLTVLVAIMFIVLGIAKLLYAFGMRPLQGWGWVLLSGIISLVLGIMILADLPMSATSILGILLAIELLSNGFFMLLVAFGLRSLRRL</sequence>
<gene>
    <name evidence="2" type="ORF">GCM10011385_03080</name>
</gene>
<dbReference type="InterPro" id="IPR005325">
    <property type="entry name" value="DUF308_memb"/>
</dbReference>
<dbReference type="Proteomes" id="UP000636264">
    <property type="component" value="Unassembled WGS sequence"/>
</dbReference>
<reference evidence="2" key="1">
    <citation type="journal article" date="2014" name="Int. J. Syst. Evol. Microbiol.">
        <title>Complete genome sequence of Corynebacterium casei LMG S-19264T (=DSM 44701T), isolated from a smear-ripened cheese.</title>
        <authorList>
            <consortium name="US DOE Joint Genome Institute (JGI-PGF)"/>
            <person name="Walter F."/>
            <person name="Albersmeier A."/>
            <person name="Kalinowski J."/>
            <person name="Ruckert C."/>
        </authorList>
    </citation>
    <scope>NUCLEOTIDE SEQUENCE</scope>
    <source>
        <strain evidence="2">CGMCC 1.15320</strain>
    </source>
</reference>
<evidence type="ECO:0000313" key="2">
    <source>
        <dbReference type="EMBL" id="GGA53075.1"/>
    </source>
</evidence>
<dbReference type="PANTHER" id="PTHR34989">
    <property type="entry name" value="PROTEIN HDED"/>
    <property type="match status" value="1"/>
</dbReference>
<feature type="transmembrane region" description="Helical" evidence="1">
    <location>
        <begin position="94"/>
        <end position="117"/>
    </location>
</feature>
<dbReference type="PANTHER" id="PTHR34989:SF1">
    <property type="entry name" value="PROTEIN HDED"/>
    <property type="match status" value="1"/>
</dbReference>
<name>A0A916REE2_9HYPH</name>
<proteinExistence type="predicted"/>
<dbReference type="EMBL" id="BMIF01000001">
    <property type="protein sequence ID" value="GGA53075.1"/>
    <property type="molecule type" value="Genomic_DNA"/>
</dbReference>
<accession>A0A916REE2</accession>
<dbReference type="RefSeq" id="WP_188719165.1">
    <property type="nucleotide sequence ID" value="NZ_BMIF01000001.1"/>
</dbReference>
<feature type="transmembrane region" description="Helical" evidence="1">
    <location>
        <begin position="150"/>
        <end position="176"/>
    </location>
</feature>
<keyword evidence="1" id="KW-1133">Transmembrane helix</keyword>
<dbReference type="Pfam" id="PF03729">
    <property type="entry name" value="DUF308"/>
    <property type="match status" value="1"/>
</dbReference>
<evidence type="ECO:0008006" key="4">
    <source>
        <dbReference type="Google" id="ProtNLM"/>
    </source>
</evidence>
<evidence type="ECO:0000256" key="1">
    <source>
        <dbReference type="SAM" id="Phobius"/>
    </source>
</evidence>
<feature type="transmembrane region" description="Helical" evidence="1">
    <location>
        <begin position="69"/>
        <end position="88"/>
    </location>
</feature>
<keyword evidence="3" id="KW-1185">Reference proteome</keyword>
<feature type="transmembrane region" description="Helical" evidence="1">
    <location>
        <begin position="12"/>
        <end position="31"/>
    </location>
</feature>